<keyword evidence="6" id="KW-1185">Reference proteome</keyword>
<sequence length="442" mass="48817">MKKLINYLAFSLLLSLMFSCKEDELIVPYGGGEPAIEIVKSPTASLFADSLQFSVNVSDKSVALSTLKVQLLFNDEVVSEKTIRTKDAGAYSGKLFVPFLKNIPNGTGLLRFTLQNVQMVSTTQEKVISLSRPDFPYLNLVAEGKTYRMAKVGPNQYEVTDDFKMKAPAYIEAPKIGEFGNPVQFGWENKAVLQGINTPIPFSNGFDGVYKISFNTLTYVAAPFLRYALNDTDMQMIDDNNFSVDLTVNKDEELIFEGLPAGWWVDKDYIRQDGNKYYFNAMSGKYRFIADLKNKYVKVEAMNGNDLARLNADGTGAIWIIGQGIGKPTVAGNQVDWNPGNAICMTPIGGKKYQVTVVGGQSINTNDINFKFFHEKGWNGEFKNTDLTTESDLILIGDGKNGRDPGNLGLQKDKTLEAGATYVFVVDLSAGNNKAKLTVTKQ</sequence>
<feature type="chain" id="PRO_5034245020" description="DUF5125 domain-containing protein" evidence="1">
    <location>
        <begin position="23"/>
        <end position="442"/>
    </location>
</feature>
<keyword evidence="1" id="KW-0732">Signal</keyword>
<feature type="domain" description="DUF5016" evidence="2">
    <location>
        <begin position="2"/>
        <end position="122"/>
    </location>
</feature>
<comment type="caution">
    <text evidence="5">The sequence shown here is derived from an EMBL/GenBank/DDBJ whole genome shotgun (WGS) entry which is preliminary data.</text>
</comment>
<dbReference type="Proteomes" id="UP000614460">
    <property type="component" value="Unassembled WGS sequence"/>
</dbReference>
<name>A0A8H9FXX5_9SPHI</name>
<dbReference type="Pfam" id="PF16408">
    <property type="entry name" value="DUF5016"/>
    <property type="match status" value="1"/>
</dbReference>
<evidence type="ECO:0000259" key="3">
    <source>
        <dbReference type="Pfam" id="PF17163"/>
    </source>
</evidence>
<reference evidence="5" key="2">
    <citation type="submission" date="2020-09" db="EMBL/GenBank/DDBJ databases">
        <authorList>
            <person name="Sun Q."/>
            <person name="Zhou Y."/>
        </authorList>
    </citation>
    <scope>NUCLEOTIDE SEQUENCE</scope>
    <source>
        <strain evidence="5">CGMCC 1.15966</strain>
    </source>
</reference>
<gene>
    <name evidence="5" type="ORF">GCM10011516_02950</name>
</gene>
<evidence type="ECO:0000259" key="4">
    <source>
        <dbReference type="Pfam" id="PF17165"/>
    </source>
</evidence>
<dbReference type="EMBL" id="BMKM01000001">
    <property type="protein sequence ID" value="GGE08614.1"/>
    <property type="molecule type" value="Genomic_DNA"/>
</dbReference>
<evidence type="ECO:0000256" key="1">
    <source>
        <dbReference type="SAM" id="SignalP"/>
    </source>
</evidence>
<dbReference type="RefSeq" id="WP_182497984.1">
    <property type="nucleotide sequence ID" value="NZ_BMKM01000001.1"/>
</dbReference>
<dbReference type="InterPro" id="IPR033429">
    <property type="entry name" value="DUF5125"/>
</dbReference>
<feature type="domain" description="DUF5125" evidence="3">
    <location>
        <begin position="129"/>
        <end position="309"/>
    </location>
</feature>
<reference evidence="5" key="1">
    <citation type="journal article" date="2014" name="Int. J. Syst. Evol. Microbiol.">
        <title>Complete genome sequence of Corynebacterium casei LMG S-19264T (=DSM 44701T), isolated from a smear-ripened cheese.</title>
        <authorList>
            <consortium name="US DOE Joint Genome Institute (JGI-PGF)"/>
            <person name="Walter F."/>
            <person name="Albersmeier A."/>
            <person name="Kalinowski J."/>
            <person name="Ruckert C."/>
        </authorList>
    </citation>
    <scope>NUCLEOTIDE SEQUENCE</scope>
    <source>
        <strain evidence="5">CGMCC 1.15966</strain>
    </source>
</reference>
<evidence type="ECO:0000259" key="2">
    <source>
        <dbReference type="Pfam" id="PF16408"/>
    </source>
</evidence>
<feature type="signal peptide" evidence="1">
    <location>
        <begin position="1"/>
        <end position="22"/>
    </location>
</feature>
<dbReference type="AlphaFoldDB" id="A0A8H9FXX5"/>
<proteinExistence type="predicted"/>
<dbReference type="InterPro" id="IPR033430">
    <property type="entry name" value="DUF5121"/>
</dbReference>
<organism evidence="5 6">
    <name type="scientific">Sphingobacterium cellulitidis</name>
    <dbReference type="NCBI Taxonomy" id="1768011"/>
    <lineage>
        <taxon>Bacteria</taxon>
        <taxon>Pseudomonadati</taxon>
        <taxon>Bacteroidota</taxon>
        <taxon>Sphingobacteriia</taxon>
        <taxon>Sphingobacteriales</taxon>
        <taxon>Sphingobacteriaceae</taxon>
        <taxon>Sphingobacterium</taxon>
    </lineage>
</organism>
<accession>A0A8H9FXX5</accession>
<dbReference type="Pfam" id="PF17163">
    <property type="entry name" value="DUF5125"/>
    <property type="match status" value="1"/>
</dbReference>
<dbReference type="Pfam" id="PF17165">
    <property type="entry name" value="DUF5121"/>
    <property type="match status" value="1"/>
</dbReference>
<protein>
    <recommendedName>
        <fullName evidence="7">DUF5125 domain-containing protein</fullName>
    </recommendedName>
</protein>
<evidence type="ECO:0000313" key="5">
    <source>
        <dbReference type="EMBL" id="GGE08614.1"/>
    </source>
</evidence>
<dbReference type="InterPro" id="IPR032184">
    <property type="entry name" value="DUF5016"/>
</dbReference>
<feature type="domain" description="DUF5121" evidence="4">
    <location>
        <begin position="313"/>
        <end position="428"/>
    </location>
</feature>
<dbReference type="PROSITE" id="PS51257">
    <property type="entry name" value="PROKAR_LIPOPROTEIN"/>
    <property type="match status" value="1"/>
</dbReference>
<evidence type="ECO:0008006" key="7">
    <source>
        <dbReference type="Google" id="ProtNLM"/>
    </source>
</evidence>
<evidence type="ECO:0000313" key="6">
    <source>
        <dbReference type="Proteomes" id="UP000614460"/>
    </source>
</evidence>